<evidence type="ECO:0000256" key="2">
    <source>
        <dbReference type="SAM" id="MobiDB-lite"/>
    </source>
</evidence>
<dbReference type="PANTHER" id="PTHR11360:SF284">
    <property type="entry name" value="EG:103B4.3 PROTEIN-RELATED"/>
    <property type="match status" value="1"/>
</dbReference>
<reference evidence="5" key="1">
    <citation type="journal article" date="2023" name="G3 (Bethesda)">
        <title>A reference genome for the long-term kleptoplast-retaining sea slug Elysia crispata morphotype clarki.</title>
        <authorList>
            <person name="Eastman K.E."/>
            <person name="Pendleton A.L."/>
            <person name="Shaikh M.A."/>
            <person name="Suttiyut T."/>
            <person name="Ogas R."/>
            <person name="Tomko P."/>
            <person name="Gavelis G."/>
            <person name="Widhalm J.R."/>
            <person name="Wisecaver J.H."/>
        </authorList>
    </citation>
    <scope>NUCLEOTIDE SEQUENCE</scope>
    <source>
        <strain evidence="5">ECLA1</strain>
    </source>
</reference>
<dbReference type="InterPro" id="IPR020846">
    <property type="entry name" value="MFS_dom"/>
</dbReference>
<dbReference type="EMBL" id="JAWDGP010003139">
    <property type="protein sequence ID" value="KAK3777077.1"/>
    <property type="molecule type" value="Genomic_DNA"/>
</dbReference>
<feature type="transmembrane region" description="Helical" evidence="3">
    <location>
        <begin position="580"/>
        <end position="597"/>
    </location>
</feature>
<gene>
    <name evidence="5" type="ORF">RRG08_008923</name>
</gene>
<feature type="transmembrane region" description="Helical" evidence="3">
    <location>
        <begin position="83"/>
        <end position="105"/>
    </location>
</feature>
<dbReference type="PROSITE" id="PS50850">
    <property type="entry name" value="MFS"/>
    <property type="match status" value="1"/>
</dbReference>
<dbReference type="GO" id="GO:0008028">
    <property type="term" value="F:monocarboxylic acid transmembrane transporter activity"/>
    <property type="evidence" value="ECO:0007669"/>
    <property type="project" value="TreeGrafter"/>
</dbReference>
<evidence type="ECO:0000256" key="3">
    <source>
        <dbReference type="SAM" id="Phobius"/>
    </source>
</evidence>
<dbReference type="Pfam" id="PF07690">
    <property type="entry name" value="MFS_1"/>
    <property type="match status" value="1"/>
</dbReference>
<proteinExistence type="predicted"/>
<dbReference type="Gene3D" id="1.20.1250.20">
    <property type="entry name" value="MFS general substrate transporter like domains"/>
    <property type="match status" value="2"/>
</dbReference>
<evidence type="ECO:0000256" key="1">
    <source>
        <dbReference type="ARBA" id="ARBA00004141"/>
    </source>
</evidence>
<keyword evidence="3" id="KW-0472">Membrane</keyword>
<feature type="region of interest" description="Disordered" evidence="2">
    <location>
        <begin position="271"/>
        <end position="378"/>
    </location>
</feature>
<feature type="domain" description="Major facilitator superfamily (MFS) profile" evidence="4">
    <location>
        <begin position="87"/>
        <end position="658"/>
    </location>
</feature>
<dbReference type="AlphaFoldDB" id="A0AAE1DNQ5"/>
<protein>
    <recommendedName>
        <fullName evidence="4">Major facilitator superfamily (MFS) profile domain-containing protein</fullName>
    </recommendedName>
</protein>
<keyword evidence="3" id="KW-1133">Transmembrane helix</keyword>
<dbReference type="InterPro" id="IPR011701">
    <property type="entry name" value="MFS"/>
</dbReference>
<feature type="transmembrane region" description="Helical" evidence="3">
    <location>
        <begin position="125"/>
        <end position="144"/>
    </location>
</feature>
<feature type="compositionally biased region" description="Polar residues" evidence="2">
    <location>
        <begin position="332"/>
        <end position="367"/>
    </location>
</feature>
<evidence type="ECO:0000313" key="6">
    <source>
        <dbReference type="Proteomes" id="UP001283361"/>
    </source>
</evidence>
<dbReference type="PANTHER" id="PTHR11360">
    <property type="entry name" value="MONOCARBOXYLATE TRANSPORTER"/>
    <property type="match status" value="1"/>
</dbReference>
<keyword evidence="3" id="KW-0812">Transmembrane</keyword>
<feature type="transmembrane region" description="Helical" evidence="3">
    <location>
        <begin position="242"/>
        <end position="263"/>
    </location>
</feature>
<feature type="transmembrane region" description="Helical" evidence="3">
    <location>
        <begin position="477"/>
        <end position="500"/>
    </location>
</feature>
<feature type="transmembrane region" description="Helical" evidence="3">
    <location>
        <begin position="515"/>
        <end position="535"/>
    </location>
</feature>
<comment type="subcellular location">
    <subcellularLocation>
        <location evidence="1">Membrane</location>
        <topology evidence="1">Multi-pass membrane protein</topology>
    </subcellularLocation>
</comment>
<sequence>MVGPRYAFLDLTSCIDRTFRFIIMLSILTNDSYDFSSELSINRSIFKCFHGLANDLEGLGSKDKRNGTERWIMMPINMKATEGGYYGWIAVFASFYHHAFVSSSVYGLSVYYSSWVDDFDTGRGLTSWVLTLSMAICMGSGPIASSLSTRFGHRRVIIAGSILGAVGFFLASFATSIYAVVVCIGVMCGFGLGMQYLPSLAIIPFYFIKRRSFAVGVAVSGAGVGVFLYPPFLIWLEEHYTWRGAMLILSGISLNMVVCGALLKPVDETTENTIDTDLPEDTSPESQDFQSKLSVRQTQGVNSSRGTDPTVRSSLHHLGPPNTAETYEPCKFSSTNEIRSRLNSSNGSIKNSDSTHIVSPNHLNKSTHTMHEAGSRKSLGRSHIDIYLSSSIFDLDQADKKRNDSFRELHRPESRKVNTSCPPSHLDSLLQLSKEHHEKSSTLEDSPPCRSSLRKFTTGSSCPKLPTKYIDILENPFFTSLALCYILICFTTLVPVAYIVDRAEDNGVGKADAALAFSMYGAGNLFGRVAIGVLADRGLDSFFLGAACLLISGVSTCLSPMCGANAILHGLYGFTFGTSMGGWVTLTPLVLVDLLGLDMVSRSLGVLLVFMATGLVLGTPMAGWIFDATKSYTLSFIVHGAMVVVAAFITLSIKIALVRSRRRAAAAAVAATFIASGVLNEDDKYETNADVRCEEESINDDHNYNRCHLVGVNYNGDEISDFDIACNNVSIPLDGKHNEHNEYI</sequence>
<feature type="transmembrane region" description="Helical" evidence="3">
    <location>
        <begin position="156"/>
        <end position="178"/>
    </location>
</feature>
<name>A0AAE1DNQ5_9GAST</name>
<feature type="transmembrane region" description="Helical" evidence="3">
    <location>
        <begin position="632"/>
        <end position="653"/>
    </location>
</feature>
<comment type="caution">
    <text evidence="5">The sequence shown here is derived from an EMBL/GenBank/DDBJ whole genome shotgun (WGS) entry which is preliminary data.</text>
</comment>
<dbReference type="InterPro" id="IPR036259">
    <property type="entry name" value="MFS_trans_sf"/>
</dbReference>
<dbReference type="GO" id="GO:0016020">
    <property type="term" value="C:membrane"/>
    <property type="evidence" value="ECO:0007669"/>
    <property type="project" value="UniProtKB-SubCell"/>
</dbReference>
<feature type="transmembrane region" description="Helical" evidence="3">
    <location>
        <begin position="604"/>
        <end position="626"/>
    </location>
</feature>
<dbReference type="Proteomes" id="UP001283361">
    <property type="component" value="Unassembled WGS sequence"/>
</dbReference>
<evidence type="ECO:0000259" key="4">
    <source>
        <dbReference type="PROSITE" id="PS50850"/>
    </source>
</evidence>
<accession>A0AAE1DNQ5</accession>
<feature type="transmembrane region" description="Helical" evidence="3">
    <location>
        <begin position="184"/>
        <end position="206"/>
    </location>
</feature>
<dbReference type="SUPFAM" id="SSF103473">
    <property type="entry name" value="MFS general substrate transporter"/>
    <property type="match status" value="1"/>
</dbReference>
<organism evidence="5 6">
    <name type="scientific">Elysia crispata</name>
    <name type="common">lettuce slug</name>
    <dbReference type="NCBI Taxonomy" id="231223"/>
    <lineage>
        <taxon>Eukaryota</taxon>
        <taxon>Metazoa</taxon>
        <taxon>Spiralia</taxon>
        <taxon>Lophotrochozoa</taxon>
        <taxon>Mollusca</taxon>
        <taxon>Gastropoda</taxon>
        <taxon>Heterobranchia</taxon>
        <taxon>Euthyneura</taxon>
        <taxon>Panpulmonata</taxon>
        <taxon>Sacoglossa</taxon>
        <taxon>Placobranchoidea</taxon>
        <taxon>Plakobranchidae</taxon>
        <taxon>Elysia</taxon>
    </lineage>
</organism>
<feature type="transmembrane region" description="Helical" evidence="3">
    <location>
        <begin position="542"/>
        <end position="568"/>
    </location>
</feature>
<evidence type="ECO:0000313" key="5">
    <source>
        <dbReference type="EMBL" id="KAK3777077.1"/>
    </source>
</evidence>
<feature type="transmembrane region" description="Helical" evidence="3">
    <location>
        <begin position="213"/>
        <end position="236"/>
    </location>
</feature>
<dbReference type="InterPro" id="IPR050327">
    <property type="entry name" value="Proton-linked_MCT"/>
</dbReference>
<keyword evidence="6" id="KW-1185">Reference proteome</keyword>
<feature type="compositionally biased region" description="Polar residues" evidence="2">
    <location>
        <begin position="284"/>
        <end position="313"/>
    </location>
</feature>